<comment type="caution">
    <text evidence="5">The sequence shown here is derived from an EMBL/GenBank/DDBJ whole genome shotgun (WGS) entry which is preliminary data.</text>
</comment>
<comment type="catalytic activity">
    <reaction evidence="1">
        <text>Hydrolyzes the link between N-acetylmuramoyl residues and L-amino acid residues in certain cell-wall glycopeptides.</text>
        <dbReference type="EC" id="3.5.1.28"/>
    </reaction>
</comment>
<dbReference type="PANTHER" id="PTHR30404">
    <property type="entry name" value="N-ACETYLMURAMOYL-L-ALANINE AMIDASE"/>
    <property type="match status" value="1"/>
</dbReference>
<organism evidence="5 6">
    <name type="scientific">Gillisia lutea</name>
    <dbReference type="NCBI Taxonomy" id="2909668"/>
    <lineage>
        <taxon>Bacteria</taxon>
        <taxon>Pseudomonadati</taxon>
        <taxon>Bacteroidota</taxon>
        <taxon>Flavobacteriia</taxon>
        <taxon>Flavobacteriales</taxon>
        <taxon>Flavobacteriaceae</taxon>
        <taxon>Gillisia</taxon>
    </lineage>
</organism>
<dbReference type="Gene3D" id="3.40.630.40">
    <property type="entry name" value="Zn-dependent exopeptidases"/>
    <property type="match status" value="1"/>
</dbReference>
<evidence type="ECO:0000256" key="2">
    <source>
        <dbReference type="ARBA" id="ARBA00011901"/>
    </source>
</evidence>
<accession>A0ABS9EJ69</accession>
<evidence type="ECO:0000256" key="1">
    <source>
        <dbReference type="ARBA" id="ARBA00001561"/>
    </source>
</evidence>
<dbReference type="EC" id="3.5.1.28" evidence="2"/>
<dbReference type="RefSeq" id="WP_236134059.1">
    <property type="nucleotide sequence ID" value="NZ_JAKGTH010000009.1"/>
</dbReference>
<keyword evidence="3" id="KW-0378">Hydrolase</keyword>
<dbReference type="InterPro" id="IPR002508">
    <property type="entry name" value="MurNAc-LAA_cat"/>
</dbReference>
<evidence type="ECO:0000256" key="3">
    <source>
        <dbReference type="ARBA" id="ARBA00022801"/>
    </source>
</evidence>
<gene>
    <name evidence="5" type="ORF">L1I30_09540</name>
</gene>
<evidence type="ECO:0000313" key="6">
    <source>
        <dbReference type="Proteomes" id="UP001179363"/>
    </source>
</evidence>
<dbReference type="Proteomes" id="UP001179363">
    <property type="component" value="Unassembled WGS sequence"/>
</dbReference>
<dbReference type="SMART" id="SM00646">
    <property type="entry name" value="Ami_3"/>
    <property type="match status" value="1"/>
</dbReference>
<reference evidence="5" key="1">
    <citation type="submission" date="2022-01" db="EMBL/GenBank/DDBJ databases">
        <title>Gillisia lutea sp. nov., isolated from marine plastic residues from the Malvarosa beach (Valencia, Spain).</title>
        <authorList>
            <person name="Vidal-Verdu A."/>
            <person name="Molina-Menor E."/>
            <person name="Satari L."/>
            <person name="Pascual J."/>
            <person name="Pereto J."/>
            <person name="Porcar M."/>
        </authorList>
    </citation>
    <scope>NUCLEOTIDE SEQUENCE</scope>
    <source>
        <strain evidence="5">M10.2A</strain>
    </source>
</reference>
<keyword evidence="6" id="KW-1185">Reference proteome</keyword>
<sequence>MKNLLKIFGLVVITVAFAFTPVEKKTVVIDVSHGGHDSGVEQNGISEKEVVLSVAKYLKELNKDDNIEIVLTRDVDNFLSLTERVELINSVKPDLAISLHVNSSKNENANGVELFISDNSEKKEQSRKLAVKLQNIIQYNKSEIKKANFYLLKNVNYPIVVLELGFLTNQQDRVLLTSEEGQIEIAKAVYEAIR</sequence>
<dbReference type="Pfam" id="PF01520">
    <property type="entry name" value="Amidase_3"/>
    <property type="match status" value="1"/>
</dbReference>
<dbReference type="CDD" id="cd02696">
    <property type="entry name" value="MurNAc-LAA"/>
    <property type="match status" value="1"/>
</dbReference>
<proteinExistence type="predicted"/>
<protein>
    <recommendedName>
        <fullName evidence="2">N-acetylmuramoyl-L-alanine amidase</fullName>
        <ecNumber evidence="2">3.5.1.28</ecNumber>
    </recommendedName>
</protein>
<dbReference type="EMBL" id="JAKGTH010000009">
    <property type="protein sequence ID" value="MCF4101909.1"/>
    <property type="molecule type" value="Genomic_DNA"/>
</dbReference>
<dbReference type="InterPro" id="IPR050695">
    <property type="entry name" value="N-acetylmuramoyl_amidase_3"/>
</dbReference>
<feature type="domain" description="MurNAc-LAA" evidence="4">
    <location>
        <begin position="85"/>
        <end position="194"/>
    </location>
</feature>
<evidence type="ECO:0000313" key="5">
    <source>
        <dbReference type="EMBL" id="MCF4101909.1"/>
    </source>
</evidence>
<name>A0ABS9EJ69_9FLAO</name>
<dbReference type="PANTHER" id="PTHR30404:SF0">
    <property type="entry name" value="N-ACETYLMURAMOYL-L-ALANINE AMIDASE AMIC"/>
    <property type="match status" value="1"/>
</dbReference>
<dbReference type="SUPFAM" id="SSF53187">
    <property type="entry name" value="Zn-dependent exopeptidases"/>
    <property type="match status" value="1"/>
</dbReference>
<evidence type="ECO:0000259" key="4">
    <source>
        <dbReference type="SMART" id="SM00646"/>
    </source>
</evidence>